<dbReference type="Proteomes" id="UP000294911">
    <property type="component" value="Unassembled WGS sequence"/>
</dbReference>
<evidence type="ECO:0000313" key="8">
    <source>
        <dbReference type="Proteomes" id="UP000294911"/>
    </source>
</evidence>
<dbReference type="InterPro" id="IPR002204">
    <property type="entry name" value="3-OH-isobutyrate_DH-rel_CS"/>
</dbReference>
<evidence type="ECO:0000259" key="6">
    <source>
        <dbReference type="Pfam" id="PF14833"/>
    </source>
</evidence>
<dbReference type="InterPro" id="IPR006115">
    <property type="entry name" value="6PGDH_NADP-bd"/>
</dbReference>
<dbReference type="InterPro" id="IPR008927">
    <property type="entry name" value="6-PGluconate_DH-like_C_sf"/>
</dbReference>
<dbReference type="AlphaFoldDB" id="A0A4R2R312"/>
<dbReference type="GO" id="GO:0046487">
    <property type="term" value="P:glyoxylate metabolic process"/>
    <property type="evidence" value="ECO:0007669"/>
    <property type="project" value="InterPro"/>
</dbReference>
<sequence>MSSSAQTIAFIGLGIMGAPMAGHLVAAGHQVRGHDIAPAGLAQLSAAGGETAGSVAEAVAEADVVITMLPNHPQVEAVVLGEDGVLSHAKPNTLLIDMSTIRPESSQTIARQGAERGIRVLDAPVSGGQAGAVEASLSIMVGGSDDDFASAEAILESLGTTIVHVGPAGAGQVVKAANQLLVAGIIALNAEALLLLESSGLDGRKGMEVLAGGLAGSTVLNRKIDNFANREFSPGFRIDLHDKDMGIVESAARTAGVGLPLAGQVAQLVAAAKAHGLGGHDHSALLALIEDLNGKAAA</sequence>
<dbReference type="GO" id="GO:0051287">
    <property type="term" value="F:NAD binding"/>
    <property type="evidence" value="ECO:0007669"/>
    <property type="project" value="InterPro"/>
</dbReference>
<evidence type="ECO:0000313" key="7">
    <source>
        <dbReference type="EMBL" id="TCP56943.1"/>
    </source>
</evidence>
<dbReference type="SUPFAM" id="SSF48179">
    <property type="entry name" value="6-phosphogluconate dehydrogenase C-terminal domain-like"/>
    <property type="match status" value="1"/>
</dbReference>
<dbReference type="NCBIfam" id="TIGR01505">
    <property type="entry name" value="tartro_sem_red"/>
    <property type="match status" value="1"/>
</dbReference>
<feature type="domain" description="6-phosphogluconate dehydrogenase NADP-binding" evidence="5">
    <location>
        <begin position="7"/>
        <end position="166"/>
    </location>
</feature>
<organism evidence="7 8">
    <name type="scientific">Tamaricihabitans halophyticus</name>
    <dbReference type="NCBI Taxonomy" id="1262583"/>
    <lineage>
        <taxon>Bacteria</taxon>
        <taxon>Bacillati</taxon>
        <taxon>Actinomycetota</taxon>
        <taxon>Actinomycetes</taxon>
        <taxon>Pseudonocardiales</taxon>
        <taxon>Pseudonocardiaceae</taxon>
        <taxon>Tamaricihabitans</taxon>
    </lineage>
</organism>
<dbReference type="InterPro" id="IPR029154">
    <property type="entry name" value="HIBADH-like_NADP-bd"/>
</dbReference>
<dbReference type="GO" id="GO:0008679">
    <property type="term" value="F:2-hydroxy-3-oxopropionate reductase activity"/>
    <property type="evidence" value="ECO:0007669"/>
    <property type="project" value="InterPro"/>
</dbReference>
<dbReference type="InterPro" id="IPR006398">
    <property type="entry name" value="Tartro_sem_red"/>
</dbReference>
<comment type="similarity">
    <text evidence="1">Belongs to the HIBADH-related family.</text>
</comment>
<dbReference type="InterPro" id="IPR013328">
    <property type="entry name" value="6PGD_dom2"/>
</dbReference>
<evidence type="ECO:0000256" key="3">
    <source>
        <dbReference type="ARBA" id="ARBA00023027"/>
    </source>
</evidence>
<dbReference type="InterPro" id="IPR015815">
    <property type="entry name" value="HIBADH-related"/>
</dbReference>
<evidence type="ECO:0000256" key="2">
    <source>
        <dbReference type="ARBA" id="ARBA00023002"/>
    </source>
</evidence>
<accession>A0A4R2R312</accession>
<name>A0A4R2R312_9PSEU</name>
<keyword evidence="3" id="KW-0520">NAD</keyword>
<dbReference type="Pfam" id="PF14833">
    <property type="entry name" value="NAD_binding_11"/>
    <property type="match status" value="1"/>
</dbReference>
<keyword evidence="2" id="KW-0560">Oxidoreductase</keyword>
<dbReference type="GO" id="GO:0016054">
    <property type="term" value="P:organic acid catabolic process"/>
    <property type="evidence" value="ECO:0007669"/>
    <property type="project" value="UniProtKB-ARBA"/>
</dbReference>
<dbReference type="PANTHER" id="PTHR43060:SF15">
    <property type="entry name" value="3-HYDROXYISOBUTYRATE DEHYDROGENASE-LIKE 1, MITOCHONDRIAL-RELATED"/>
    <property type="match status" value="1"/>
</dbReference>
<dbReference type="Gene3D" id="3.40.50.720">
    <property type="entry name" value="NAD(P)-binding Rossmann-like Domain"/>
    <property type="match status" value="1"/>
</dbReference>
<dbReference type="SUPFAM" id="SSF51735">
    <property type="entry name" value="NAD(P)-binding Rossmann-fold domains"/>
    <property type="match status" value="1"/>
</dbReference>
<keyword evidence="8" id="KW-1185">Reference proteome</keyword>
<gene>
    <name evidence="7" type="ORF">EV191_101892</name>
</gene>
<feature type="domain" description="3-hydroxyisobutyrate dehydrogenase-like NAD-binding" evidence="6">
    <location>
        <begin position="169"/>
        <end position="288"/>
    </location>
</feature>
<proteinExistence type="inferred from homology"/>
<dbReference type="RefSeq" id="WP_132875477.1">
    <property type="nucleotide sequence ID" value="NZ_SLXQ01000001.1"/>
</dbReference>
<dbReference type="Gene3D" id="1.10.1040.10">
    <property type="entry name" value="N-(1-d-carboxylethyl)-l-norvaline Dehydrogenase, domain 2"/>
    <property type="match status" value="1"/>
</dbReference>
<dbReference type="PANTHER" id="PTHR43060">
    <property type="entry name" value="3-HYDROXYISOBUTYRATE DEHYDROGENASE-LIKE 1, MITOCHONDRIAL-RELATED"/>
    <property type="match status" value="1"/>
</dbReference>
<dbReference type="InterPro" id="IPR036291">
    <property type="entry name" value="NAD(P)-bd_dom_sf"/>
</dbReference>
<evidence type="ECO:0000256" key="1">
    <source>
        <dbReference type="ARBA" id="ARBA00009080"/>
    </source>
</evidence>
<evidence type="ECO:0000259" key="5">
    <source>
        <dbReference type="Pfam" id="PF03446"/>
    </source>
</evidence>
<evidence type="ECO:0000256" key="4">
    <source>
        <dbReference type="PIRSR" id="PIRSR000103-1"/>
    </source>
</evidence>
<comment type="caution">
    <text evidence="7">The sequence shown here is derived from an EMBL/GenBank/DDBJ whole genome shotgun (WGS) entry which is preliminary data.</text>
</comment>
<protein>
    <submittedName>
        <fullName evidence="7">2-hydroxy-3-oxopropionate reductase</fullName>
    </submittedName>
</protein>
<dbReference type="EMBL" id="SLXQ01000001">
    <property type="protein sequence ID" value="TCP56943.1"/>
    <property type="molecule type" value="Genomic_DNA"/>
</dbReference>
<reference evidence="7 8" key="1">
    <citation type="submission" date="2019-03" db="EMBL/GenBank/DDBJ databases">
        <title>Genomic Encyclopedia of Type Strains, Phase IV (KMG-IV): sequencing the most valuable type-strain genomes for metagenomic binning, comparative biology and taxonomic classification.</title>
        <authorList>
            <person name="Goeker M."/>
        </authorList>
    </citation>
    <scope>NUCLEOTIDE SEQUENCE [LARGE SCALE GENOMIC DNA]</scope>
    <source>
        <strain evidence="7 8">DSM 45765</strain>
    </source>
</reference>
<dbReference type="GO" id="GO:0050661">
    <property type="term" value="F:NADP binding"/>
    <property type="evidence" value="ECO:0007669"/>
    <property type="project" value="InterPro"/>
</dbReference>
<dbReference type="OrthoDB" id="3185659at2"/>
<dbReference type="Pfam" id="PF03446">
    <property type="entry name" value="NAD_binding_2"/>
    <property type="match status" value="1"/>
</dbReference>
<feature type="active site" evidence="4">
    <location>
        <position position="175"/>
    </location>
</feature>
<dbReference type="PROSITE" id="PS00895">
    <property type="entry name" value="3_HYDROXYISOBUT_DH"/>
    <property type="match status" value="1"/>
</dbReference>
<dbReference type="PIRSF" id="PIRSF000103">
    <property type="entry name" value="HIBADH"/>
    <property type="match status" value="1"/>
</dbReference>